<accession>A0A6A6F9C9</accession>
<feature type="region of interest" description="Disordered" evidence="1">
    <location>
        <begin position="1"/>
        <end position="25"/>
    </location>
</feature>
<sequence length="206" mass="23124">MPAQNFSPDTASKASMQSSSEPAEKKIIESTGRTSICARICTQHLCRLRLMLQFKQGCRSWVNIIYQNQNGTEELNAQIKVIRSIYQRAGDILVWLDEGSAQLSKAVDVVQDFGKSHCTEYEEAYSDVDPGVAIVRRERVTLSVKVAMDVILSWTRSLEPRQVFLDDDADLLNAFPFAQILASSVDNSRVHDGYSRHGVGPWRQSD</sequence>
<gene>
    <name evidence="3" type="ORF">CERZMDRAFT_100041</name>
</gene>
<keyword evidence="4" id="KW-1185">Reference proteome</keyword>
<feature type="domain" description="Heterokaryon incompatibility" evidence="2">
    <location>
        <begin position="25"/>
        <end position="124"/>
    </location>
</feature>
<name>A0A6A6F9C9_9PEZI</name>
<proteinExistence type="predicted"/>
<dbReference type="Pfam" id="PF06985">
    <property type="entry name" value="HET"/>
    <property type="match status" value="1"/>
</dbReference>
<dbReference type="EMBL" id="ML992684">
    <property type="protein sequence ID" value="KAF2209992.1"/>
    <property type="molecule type" value="Genomic_DNA"/>
</dbReference>
<reference evidence="3" key="1">
    <citation type="journal article" date="2020" name="Stud. Mycol.">
        <title>101 Dothideomycetes genomes: a test case for predicting lifestyles and emergence of pathogens.</title>
        <authorList>
            <person name="Haridas S."/>
            <person name="Albert R."/>
            <person name="Binder M."/>
            <person name="Bloem J."/>
            <person name="Labutti K."/>
            <person name="Salamov A."/>
            <person name="Andreopoulos B."/>
            <person name="Baker S."/>
            <person name="Barry K."/>
            <person name="Bills G."/>
            <person name="Bluhm B."/>
            <person name="Cannon C."/>
            <person name="Castanera R."/>
            <person name="Culley D."/>
            <person name="Daum C."/>
            <person name="Ezra D."/>
            <person name="Gonzalez J."/>
            <person name="Henrissat B."/>
            <person name="Kuo A."/>
            <person name="Liang C."/>
            <person name="Lipzen A."/>
            <person name="Lutzoni F."/>
            <person name="Magnuson J."/>
            <person name="Mondo S."/>
            <person name="Nolan M."/>
            <person name="Ohm R."/>
            <person name="Pangilinan J."/>
            <person name="Park H.-J."/>
            <person name="Ramirez L."/>
            <person name="Alfaro M."/>
            <person name="Sun H."/>
            <person name="Tritt A."/>
            <person name="Yoshinaga Y."/>
            <person name="Zwiers L.-H."/>
            <person name="Turgeon B."/>
            <person name="Goodwin S."/>
            <person name="Spatafora J."/>
            <person name="Crous P."/>
            <person name="Grigoriev I."/>
        </authorList>
    </citation>
    <scope>NUCLEOTIDE SEQUENCE</scope>
    <source>
        <strain evidence="3">SCOH1-5</strain>
    </source>
</reference>
<protein>
    <recommendedName>
        <fullName evidence="2">Heterokaryon incompatibility domain-containing protein</fullName>
    </recommendedName>
</protein>
<evidence type="ECO:0000256" key="1">
    <source>
        <dbReference type="SAM" id="MobiDB-lite"/>
    </source>
</evidence>
<dbReference type="Proteomes" id="UP000799539">
    <property type="component" value="Unassembled WGS sequence"/>
</dbReference>
<dbReference type="AlphaFoldDB" id="A0A6A6F9C9"/>
<dbReference type="InterPro" id="IPR010730">
    <property type="entry name" value="HET"/>
</dbReference>
<feature type="compositionally biased region" description="Polar residues" evidence="1">
    <location>
        <begin position="1"/>
        <end position="21"/>
    </location>
</feature>
<dbReference type="OrthoDB" id="3632610at2759"/>
<organism evidence="3 4">
    <name type="scientific">Cercospora zeae-maydis SCOH1-5</name>
    <dbReference type="NCBI Taxonomy" id="717836"/>
    <lineage>
        <taxon>Eukaryota</taxon>
        <taxon>Fungi</taxon>
        <taxon>Dikarya</taxon>
        <taxon>Ascomycota</taxon>
        <taxon>Pezizomycotina</taxon>
        <taxon>Dothideomycetes</taxon>
        <taxon>Dothideomycetidae</taxon>
        <taxon>Mycosphaerellales</taxon>
        <taxon>Mycosphaerellaceae</taxon>
        <taxon>Cercospora</taxon>
    </lineage>
</organism>
<evidence type="ECO:0000259" key="2">
    <source>
        <dbReference type="Pfam" id="PF06985"/>
    </source>
</evidence>
<evidence type="ECO:0000313" key="3">
    <source>
        <dbReference type="EMBL" id="KAF2209992.1"/>
    </source>
</evidence>
<evidence type="ECO:0000313" key="4">
    <source>
        <dbReference type="Proteomes" id="UP000799539"/>
    </source>
</evidence>